<protein>
    <recommendedName>
        <fullName evidence="9">C2H2-type domain-containing protein</fullName>
    </recommendedName>
</protein>
<keyword evidence="2" id="KW-0479">Metal-binding</keyword>
<dbReference type="GO" id="GO:0000981">
    <property type="term" value="F:DNA-binding transcription factor activity, RNA polymerase II-specific"/>
    <property type="evidence" value="ECO:0007669"/>
    <property type="project" value="TreeGrafter"/>
</dbReference>
<evidence type="ECO:0000259" key="9">
    <source>
        <dbReference type="PROSITE" id="PS50157"/>
    </source>
</evidence>
<dbReference type="Proteomes" id="UP000602905">
    <property type="component" value="Unassembled WGS sequence"/>
</dbReference>
<evidence type="ECO:0000256" key="7">
    <source>
        <dbReference type="PROSITE-ProRule" id="PRU00042"/>
    </source>
</evidence>
<evidence type="ECO:0000313" key="10">
    <source>
        <dbReference type="EMBL" id="KAF8668378.1"/>
    </source>
</evidence>
<evidence type="ECO:0000256" key="2">
    <source>
        <dbReference type="ARBA" id="ARBA00022723"/>
    </source>
</evidence>
<feature type="compositionally biased region" description="Polar residues" evidence="8">
    <location>
        <begin position="294"/>
        <end position="305"/>
    </location>
</feature>
<feature type="compositionally biased region" description="Low complexity" evidence="8">
    <location>
        <begin position="264"/>
        <end position="282"/>
    </location>
</feature>
<feature type="domain" description="C2H2-type" evidence="9">
    <location>
        <begin position="236"/>
        <end position="254"/>
    </location>
</feature>
<feature type="compositionally biased region" description="Polar residues" evidence="8">
    <location>
        <begin position="25"/>
        <end position="38"/>
    </location>
</feature>
<dbReference type="Proteomes" id="UP000650582">
    <property type="component" value="Unassembled WGS sequence"/>
</dbReference>
<feature type="region of interest" description="Disordered" evidence="8">
    <location>
        <begin position="1"/>
        <end position="56"/>
    </location>
</feature>
<dbReference type="OrthoDB" id="8922241at2759"/>
<dbReference type="AlphaFoldDB" id="A0A8H7H1Y7"/>
<organism evidence="10 12">
    <name type="scientific">Rhizoctonia solani</name>
    <dbReference type="NCBI Taxonomy" id="456999"/>
    <lineage>
        <taxon>Eukaryota</taxon>
        <taxon>Fungi</taxon>
        <taxon>Dikarya</taxon>
        <taxon>Basidiomycota</taxon>
        <taxon>Agaricomycotina</taxon>
        <taxon>Agaricomycetes</taxon>
        <taxon>Cantharellales</taxon>
        <taxon>Ceratobasidiaceae</taxon>
        <taxon>Rhizoctonia</taxon>
    </lineage>
</organism>
<dbReference type="SUPFAM" id="SSF57667">
    <property type="entry name" value="beta-beta-alpha zinc fingers"/>
    <property type="match status" value="1"/>
</dbReference>
<comment type="caution">
    <text evidence="10">The sequence shown here is derived from an EMBL/GenBank/DDBJ whole genome shotgun (WGS) entry which is preliminary data.</text>
</comment>
<dbReference type="EMBL" id="JACYCC010000342">
    <property type="protein sequence ID" value="KAF8668378.1"/>
    <property type="molecule type" value="Genomic_DNA"/>
</dbReference>
<dbReference type="Gene3D" id="3.30.160.60">
    <property type="entry name" value="Classic Zinc Finger"/>
    <property type="match status" value="2"/>
</dbReference>
<reference evidence="10" key="1">
    <citation type="submission" date="2020-09" db="EMBL/GenBank/DDBJ databases">
        <title>Comparative genome analyses of four rice-infecting Rhizoctonia solani isolates reveal extensive enrichment of homogalacturonan modification genes.</title>
        <authorList>
            <person name="Lee D.-Y."/>
            <person name="Jeon J."/>
            <person name="Kim K.-T."/>
            <person name="Cheong K."/>
            <person name="Song H."/>
            <person name="Choi G."/>
            <person name="Ko J."/>
            <person name="Opiyo S.O."/>
            <person name="Zuo S."/>
            <person name="Madhav S."/>
            <person name="Lee Y.-H."/>
            <person name="Wang G.-L."/>
        </authorList>
    </citation>
    <scope>NUCLEOTIDE SEQUENCE</scope>
    <source>
        <strain evidence="11">AG1-IA WGL</strain>
        <strain evidence="10">AG1-IA YN-7</strain>
    </source>
</reference>
<name>A0A8H7H1Y7_9AGAM</name>
<evidence type="ECO:0000256" key="1">
    <source>
        <dbReference type="ARBA" id="ARBA00004123"/>
    </source>
</evidence>
<comment type="subcellular location">
    <subcellularLocation>
        <location evidence="1">Nucleus</location>
    </subcellularLocation>
</comment>
<dbReference type="InterPro" id="IPR013087">
    <property type="entry name" value="Znf_C2H2_type"/>
</dbReference>
<dbReference type="Pfam" id="PF00096">
    <property type="entry name" value="zf-C2H2"/>
    <property type="match status" value="1"/>
</dbReference>
<evidence type="ECO:0000256" key="6">
    <source>
        <dbReference type="ARBA" id="ARBA00023242"/>
    </source>
</evidence>
<dbReference type="GO" id="GO:0005694">
    <property type="term" value="C:chromosome"/>
    <property type="evidence" value="ECO:0007669"/>
    <property type="project" value="UniProtKB-ARBA"/>
</dbReference>
<dbReference type="PROSITE" id="PS50157">
    <property type="entry name" value="ZINC_FINGER_C2H2_2"/>
    <property type="match status" value="2"/>
</dbReference>
<evidence type="ECO:0000256" key="3">
    <source>
        <dbReference type="ARBA" id="ARBA00022737"/>
    </source>
</evidence>
<keyword evidence="3" id="KW-0677">Repeat</keyword>
<evidence type="ECO:0000313" key="12">
    <source>
        <dbReference type="Proteomes" id="UP000650582"/>
    </source>
</evidence>
<proteinExistence type="predicted"/>
<keyword evidence="5" id="KW-0862">Zinc</keyword>
<evidence type="ECO:0000256" key="5">
    <source>
        <dbReference type="ARBA" id="ARBA00022833"/>
    </source>
</evidence>
<feature type="compositionally biased region" description="Polar residues" evidence="8">
    <location>
        <begin position="47"/>
        <end position="56"/>
    </location>
</feature>
<dbReference type="PROSITE" id="PS00028">
    <property type="entry name" value="ZINC_FINGER_C2H2_1"/>
    <property type="match status" value="1"/>
</dbReference>
<dbReference type="GO" id="GO:0005634">
    <property type="term" value="C:nucleus"/>
    <property type="evidence" value="ECO:0007669"/>
    <property type="project" value="UniProtKB-SubCell"/>
</dbReference>
<dbReference type="GO" id="GO:0008270">
    <property type="term" value="F:zinc ion binding"/>
    <property type="evidence" value="ECO:0007669"/>
    <property type="project" value="UniProtKB-KW"/>
</dbReference>
<evidence type="ECO:0000256" key="4">
    <source>
        <dbReference type="ARBA" id="ARBA00022771"/>
    </source>
</evidence>
<feature type="compositionally biased region" description="Low complexity" evidence="8">
    <location>
        <begin position="12"/>
        <end position="24"/>
    </location>
</feature>
<accession>A0A8H7H1Y7</accession>
<dbReference type="PANTHER" id="PTHR24394">
    <property type="entry name" value="ZINC FINGER PROTEIN"/>
    <property type="match status" value="1"/>
</dbReference>
<dbReference type="InterPro" id="IPR036236">
    <property type="entry name" value="Znf_C2H2_sf"/>
</dbReference>
<dbReference type="SMART" id="SM00355">
    <property type="entry name" value="ZnF_C2H2"/>
    <property type="match status" value="2"/>
</dbReference>
<sequence>MSNQPYYPPYDQSESSQGHQSSRSNYPQQAYNQYSQSPYGHMGYADMSQSGQRYSQTMQYPQDSVDGGQYINQDGYAVPSFSPTAATFAQSHSYGPPASADAMTYRRRYEPTSALPSEPRNPMPRHPSGEVPMASVHEAREFVPVPSQPFYESNAPVSRPSMYNFSRFHFAFETNLYPEMGITASGRSPNIGQSTSALALERPYVCDICQTRFARHHDCRRHRETHVVNASGEKPHHCVVCGKSFTRKDALKRHTNQKGCDINAASASTPARSSRSSSSSSPQQVPATFYPVSNLPQMSGSGHRY</sequence>
<evidence type="ECO:0000313" key="11">
    <source>
        <dbReference type="EMBL" id="KAF8702109.1"/>
    </source>
</evidence>
<keyword evidence="4 7" id="KW-0863">Zinc-finger</keyword>
<evidence type="ECO:0000256" key="8">
    <source>
        <dbReference type="SAM" id="MobiDB-lite"/>
    </source>
</evidence>
<dbReference type="FunFam" id="3.30.160.60:FF:001732">
    <property type="entry name" value="Zgc:162936"/>
    <property type="match status" value="1"/>
</dbReference>
<dbReference type="EMBL" id="JACYCD010000132">
    <property type="protein sequence ID" value="KAF8702109.1"/>
    <property type="molecule type" value="Genomic_DNA"/>
</dbReference>
<dbReference type="GO" id="GO:0045893">
    <property type="term" value="P:positive regulation of DNA-templated transcription"/>
    <property type="evidence" value="ECO:0007669"/>
    <property type="project" value="UniProtKB-ARBA"/>
</dbReference>
<gene>
    <name evidence="11" type="ORF">RHS03_06445</name>
    <name evidence="10" type="ORF">RHS04_08994</name>
</gene>
<feature type="domain" description="C2H2-type" evidence="9">
    <location>
        <begin position="204"/>
        <end position="235"/>
    </location>
</feature>
<feature type="region of interest" description="Disordered" evidence="8">
    <location>
        <begin position="261"/>
        <end position="305"/>
    </location>
</feature>
<keyword evidence="6" id="KW-0539">Nucleus</keyword>
<dbReference type="GO" id="GO:0043565">
    <property type="term" value="F:sequence-specific DNA binding"/>
    <property type="evidence" value="ECO:0007669"/>
    <property type="project" value="UniProtKB-ARBA"/>
</dbReference>
<dbReference type="PANTHER" id="PTHR24394:SF29">
    <property type="entry name" value="MYONEURIN"/>
    <property type="match status" value="1"/>
</dbReference>